<reference evidence="2 3" key="1">
    <citation type="submission" date="2015-07" db="EMBL/GenBank/DDBJ databases">
        <title>Genome sequences of 64 non-O157:H7 Shiga toxin-producing Escherichia coli strains.</title>
        <authorList>
            <person name="Gonzalez-Escalona N."/>
            <person name="Toro M."/>
            <person name="Timme R."/>
            <person name="Payne J."/>
        </authorList>
    </citation>
    <scope>NUCLEOTIDE SEQUENCE [LARGE SCALE GENOMIC DNA]</scope>
    <source>
        <strain evidence="2 3">CFSAN026843</strain>
    </source>
</reference>
<evidence type="ECO:0000313" key="2">
    <source>
        <dbReference type="EMBL" id="KNF69419.1"/>
    </source>
</evidence>
<name>A0A0B0VVL5_ECOLX</name>
<dbReference type="EMBL" id="LGZN01000026">
    <property type="protein sequence ID" value="KNF69419.1"/>
    <property type="molecule type" value="Genomic_DNA"/>
</dbReference>
<sequence>MQQYIHLYLTIKHHFSDISFYWKDDRVMTEMKKAVCFQQDSHQASAHERRMRRERLIRLPNPHRL</sequence>
<protein>
    <submittedName>
        <fullName evidence="2">Uncharacterized protein</fullName>
    </submittedName>
</protein>
<evidence type="ECO:0000313" key="3">
    <source>
        <dbReference type="Proteomes" id="UP000037564"/>
    </source>
</evidence>
<dbReference type="Proteomes" id="UP000037564">
    <property type="component" value="Unassembled WGS sequence"/>
</dbReference>
<feature type="compositionally biased region" description="Basic residues" evidence="1">
    <location>
        <begin position="49"/>
        <end position="65"/>
    </location>
</feature>
<gene>
    <name evidence="2" type="ORF">WR15_11355</name>
</gene>
<feature type="region of interest" description="Disordered" evidence="1">
    <location>
        <begin position="42"/>
        <end position="65"/>
    </location>
</feature>
<dbReference type="AlphaFoldDB" id="A0A0B0VVL5"/>
<organism evidence="2 3">
    <name type="scientific">Escherichia coli</name>
    <dbReference type="NCBI Taxonomy" id="562"/>
    <lineage>
        <taxon>Bacteria</taxon>
        <taxon>Pseudomonadati</taxon>
        <taxon>Pseudomonadota</taxon>
        <taxon>Gammaproteobacteria</taxon>
        <taxon>Enterobacterales</taxon>
        <taxon>Enterobacteriaceae</taxon>
        <taxon>Escherichia</taxon>
    </lineage>
</organism>
<accession>A0A0B0VVL5</accession>
<comment type="caution">
    <text evidence="2">The sequence shown here is derived from an EMBL/GenBank/DDBJ whole genome shotgun (WGS) entry which is preliminary data.</text>
</comment>
<dbReference type="PATRIC" id="fig|562.7396.peg.2160"/>
<evidence type="ECO:0000256" key="1">
    <source>
        <dbReference type="SAM" id="MobiDB-lite"/>
    </source>
</evidence>
<proteinExistence type="predicted"/>